<comment type="caution">
    <text evidence="5">The sequence shown here is derived from an EMBL/GenBank/DDBJ whole genome shotgun (WGS) entry which is preliminary data.</text>
</comment>
<evidence type="ECO:0000256" key="1">
    <source>
        <dbReference type="ARBA" id="ARBA00022977"/>
    </source>
</evidence>
<feature type="binding site" evidence="2">
    <location>
        <position position="218"/>
    </location>
    <ligand>
        <name>Mg(2+)</name>
        <dbReference type="ChEBI" id="CHEBI:18420"/>
        <label>3</label>
    </ligand>
</feature>
<comment type="pathway">
    <text evidence="2">Cofactor biosynthesis; thiamine diphosphate biosynthesis; thiamine diphosphate from thiamine phosphate: step 1/1.</text>
</comment>
<dbReference type="SUPFAM" id="SSF55326">
    <property type="entry name" value="PurM N-terminal domain-like"/>
    <property type="match status" value="1"/>
</dbReference>
<dbReference type="GO" id="GO:0009030">
    <property type="term" value="F:thiamine-phosphate kinase activity"/>
    <property type="evidence" value="ECO:0007669"/>
    <property type="project" value="UniProtKB-UniRule"/>
</dbReference>
<keyword evidence="2 5" id="KW-0418">Kinase</keyword>
<reference evidence="5" key="1">
    <citation type="submission" date="2022-08" db="EMBL/GenBank/DDBJ databases">
        <title>Draft genome sequencing of Roseisolibacter agri AW1220.</title>
        <authorList>
            <person name="Tobiishi Y."/>
            <person name="Tonouchi A."/>
        </authorList>
    </citation>
    <scope>NUCLEOTIDE SEQUENCE</scope>
    <source>
        <strain evidence="5">AW1220</strain>
    </source>
</reference>
<feature type="binding site" evidence="2">
    <location>
        <position position="156"/>
    </location>
    <ligand>
        <name>ATP</name>
        <dbReference type="ChEBI" id="CHEBI:30616"/>
    </ligand>
</feature>
<keyword evidence="2" id="KW-0547">Nucleotide-binding</keyword>
<comment type="catalytic activity">
    <reaction evidence="2">
        <text>thiamine phosphate + ATP = thiamine diphosphate + ADP</text>
        <dbReference type="Rhea" id="RHEA:15913"/>
        <dbReference type="ChEBI" id="CHEBI:30616"/>
        <dbReference type="ChEBI" id="CHEBI:37575"/>
        <dbReference type="ChEBI" id="CHEBI:58937"/>
        <dbReference type="ChEBI" id="CHEBI:456216"/>
        <dbReference type="EC" id="2.7.4.16"/>
    </reaction>
</comment>
<comment type="similarity">
    <text evidence="2">Belongs to the thiamine-monophosphate kinase family.</text>
</comment>
<feature type="binding site" evidence="2">
    <location>
        <position position="57"/>
    </location>
    <ligand>
        <name>Mg(2+)</name>
        <dbReference type="ChEBI" id="CHEBI:18420"/>
        <label>1</label>
    </ligand>
</feature>
<feature type="binding site" evidence="2">
    <location>
        <position position="221"/>
    </location>
    <ligand>
        <name>Mg(2+)</name>
        <dbReference type="ChEBI" id="CHEBI:18420"/>
        <label>5</label>
    </ligand>
</feature>
<dbReference type="InterPro" id="IPR036676">
    <property type="entry name" value="PurM-like_C_sf"/>
</dbReference>
<dbReference type="PANTHER" id="PTHR30270:SF0">
    <property type="entry name" value="THIAMINE-MONOPHOSPHATE KINASE"/>
    <property type="match status" value="1"/>
</dbReference>
<feature type="binding site" evidence="2">
    <location>
        <position position="64"/>
    </location>
    <ligand>
        <name>substrate</name>
    </ligand>
</feature>
<feature type="binding site" evidence="2">
    <location>
        <position position="40"/>
    </location>
    <ligand>
        <name>Mg(2+)</name>
        <dbReference type="ChEBI" id="CHEBI:18420"/>
        <label>3</label>
    </ligand>
</feature>
<dbReference type="Gene3D" id="3.90.650.10">
    <property type="entry name" value="PurM-like C-terminal domain"/>
    <property type="match status" value="1"/>
</dbReference>
<dbReference type="InterPro" id="IPR010918">
    <property type="entry name" value="PurM-like_C_dom"/>
</dbReference>
<dbReference type="GO" id="GO:0000287">
    <property type="term" value="F:magnesium ion binding"/>
    <property type="evidence" value="ECO:0007669"/>
    <property type="project" value="UniProtKB-UniRule"/>
</dbReference>
<dbReference type="Gene3D" id="3.30.1330.10">
    <property type="entry name" value="PurM-like, N-terminal domain"/>
    <property type="match status" value="1"/>
</dbReference>
<evidence type="ECO:0000313" key="5">
    <source>
        <dbReference type="EMBL" id="GLC26419.1"/>
    </source>
</evidence>
<comment type="caution">
    <text evidence="2">Lacks conserved residue(s) required for the propagation of feature annotation.</text>
</comment>
<comment type="miscellaneous">
    <text evidence="2">Reaction mechanism of ThiL seems to utilize a direct, inline transfer of the gamma-phosphate of ATP to TMP rather than a phosphorylated enzyme intermediate.</text>
</comment>
<keyword evidence="2" id="KW-0808">Transferase</keyword>
<feature type="binding site" evidence="2">
    <location>
        <position position="56"/>
    </location>
    <ligand>
        <name>Mg(2+)</name>
        <dbReference type="ChEBI" id="CHEBI:18420"/>
        <label>1</label>
    </ligand>
</feature>
<feature type="domain" description="PurM-like C-terminal" evidence="4">
    <location>
        <begin position="160"/>
        <end position="297"/>
    </location>
</feature>
<dbReference type="EC" id="2.7.4.16" evidence="2"/>
<feature type="binding site" evidence="2">
    <location>
        <position position="57"/>
    </location>
    <ligand>
        <name>Mg(2+)</name>
        <dbReference type="ChEBI" id="CHEBI:18420"/>
        <label>2</label>
    </ligand>
</feature>
<evidence type="ECO:0000259" key="4">
    <source>
        <dbReference type="Pfam" id="PF02769"/>
    </source>
</evidence>
<dbReference type="Proteomes" id="UP001161325">
    <property type="component" value="Unassembled WGS sequence"/>
</dbReference>
<dbReference type="RefSeq" id="WP_284350870.1">
    <property type="nucleotide sequence ID" value="NZ_BRXS01000004.1"/>
</dbReference>
<dbReference type="GO" id="GO:0005524">
    <property type="term" value="F:ATP binding"/>
    <property type="evidence" value="ECO:0007669"/>
    <property type="project" value="UniProtKB-UniRule"/>
</dbReference>
<sequence>MAFAGMTADAHHRLGPGREFDLVRAMLARWGDVAQGIGDDAASLVVPPGERLVVSTDASVEGAHFRREWLTPEEIGWRAAASALSDLAAMAARPLGMVIAMALPDVWRADALAIADGIGAVARATGTPIVGGDLVRASELGLTITVLGSAVRPVGRDGARVGDAVYVTGMLGGPRVALRAWERGEVPSAEARARFARPMPRIAEARWLAERGARALVDVSDGLGADVRHVAAASGVRIVLERRLVPCLAGASPADALAGGEEYELAVAAPPGLDVEAFAARFGVALRRVGEVVADAAGAAGQVEIRGDDGARVEFPSGHDHFSG</sequence>
<feature type="binding site" evidence="2">
    <location>
        <position position="220"/>
    </location>
    <ligand>
        <name>ATP</name>
        <dbReference type="ChEBI" id="CHEBI:30616"/>
    </ligand>
</feature>
<feature type="domain" description="PurM-like N-terminal" evidence="3">
    <location>
        <begin position="38"/>
        <end position="149"/>
    </location>
</feature>
<dbReference type="GO" id="GO:0009229">
    <property type="term" value="P:thiamine diphosphate biosynthetic process"/>
    <property type="evidence" value="ECO:0007669"/>
    <property type="project" value="UniProtKB-UniRule"/>
</dbReference>
<evidence type="ECO:0000259" key="3">
    <source>
        <dbReference type="Pfam" id="PF00586"/>
    </source>
</evidence>
<feature type="binding site" evidence="2">
    <location>
        <position position="40"/>
    </location>
    <ligand>
        <name>Mg(2+)</name>
        <dbReference type="ChEBI" id="CHEBI:18420"/>
        <label>4</label>
    </ligand>
</feature>
<dbReference type="Pfam" id="PF00586">
    <property type="entry name" value="AIRS"/>
    <property type="match status" value="1"/>
</dbReference>
<evidence type="ECO:0000256" key="2">
    <source>
        <dbReference type="HAMAP-Rule" id="MF_02128"/>
    </source>
</evidence>
<proteinExistence type="inferred from homology"/>
<name>A0AA37Q4H1_9BACT</name>
<keyword evidence="1 2" id="KW-0784">Thiamine biosynthesis</keyword>
<organism evidence="5 6">
    <name type="scientific">Roseisolibacter agri</name>
    <dbReference type="NCBI Taxonomy" id="2014610"/>
    <lineage>
        <taxon>Bacteria</taxon>
        <taxon>Pseudomonadati</taxon>
        <taxon>Gemmatimonadota</taxon>
        <taxon>Gemmatimonadia</taxon>
        <taxon>Gemmatimonadales</taxon>
        <taxon>Gemmatimonadaceae</taxon>
        <taxon>Roseisolibacter</taxon>
    </lineage>
</organism>
<dbReference type="CDD" id="cd02194">
    <property type="entry name" value="ThiL"/>
    <property type="match status" value="1"/>
</dbReference>
<dbReference type="AlphaFoldDB" id="A0AA37Q4H1"/>
<accession>A0AA37Q4H1</accession>
<feature type="binding site" evidence="2">
    <location>
        <position position="86"/>
    </location>
    <ligand>
        <name>Mg(2+)</name>
        <dbReference type="ChEBI" id="CHEBI:18420"/>
        <label>3</label>
    </ligand>
</feature>
<feature type="binding site" evidence="2">
    <location>
        <position position="133"/>
    </location>
    <ligand>
        <name>Mg(2+)</name>
        <dbReference type="ChEBI" id="CHEBI:18420"/>
        <label>1</label>
    </ligand>
</feature>
<dbReference type="GO" id="GO:0009228">
    <property type="term" value="P:thiamine biosynthetic process"/>
    <property type="evidence" value="ECO:0007669"/>
    <property type="project" value="UniProtKB-KW"/>
</dbReference>
<dbReference type="PANTHER" id="PTHR30270">
    <property type="entry name" value="THIAMINE-MONOPHOSPHATE KINASE"/>
    <property type="match status" value="1"/>
</dbReference>
<dbReference type="HAMAP" id="MF_02128">
    <property type="entry name" value="TMP_kinase"/>
    <property type="match status" value="1"/>
</dbReference>
<feature type="binding site" evidence="2">
    <location>
        <position position="55"/>
    </location>
    <ligand>
        <name>Mg(2+)</name>
        <dbReference type="ChEBI" id="CHEBI:18420"/>
        <label>4</label>
    </ligand>
</feature>
<dbReference type="InterPro" id="IPR036921">
    <property type="entry name" value="PurM-like_N_sf"/>
</dbReference>
<keyword evidence="2" id="KW-0460">Magnesium</keyword>
<evidence type="ECO:0000313" key="6">
    <source>
        <dbReference type="Proteomes" id="UP001161325"/>
    </source>
</evidence>
<keyword evidence="6" id="KW-1185">Reference proteome</keyword>
<keyword evidence="2" id="KW-0067">ATP-binding</keyword>
<dbReference type="Pfam" id="PF02769">
    <property type="entry name" value="AIRS_C"/>
    <property type="match status" value="1"/>
</dbReference>
<dbReference type="SUPFAM" id="SSF56042">
    <property type="entry name" value="PurM C-terminal domain-like"/>
    <property type="match status" value="1"/>
</dbReference>
<feature type="binding site" evidence="2">
    <location>
        <position position="86"/>
    </location>
    <ligand>
        <name>Mg(2+)</name>
        <dbReference type="ChEBI" id="CHEBI:18420"/>
        <label>2</label>
    </ligand>
</feature>
<feature type="binding site" evidence="2">
    <location>
        <position position="86"/>
    </location>
    <ligand>
        <name>Mg(2+)</name>
        <dbReference type="ChEBI" id="CHEBI:18420"/>
        <label>4</label>
    </ligand>
</feature>
<feature type="binding site" evidence="2">
    <location>
        <begin position="132"/>
        <end position="133"/>
    </location>
    <ligand>
        <name>ATP</name>
        <dbReference type="ChEBI" id="CHEBI:30616"/>
    </ligand>
</feature>
<dbReference type="EMBL" id="BRXS01000004">
    <property type="protein sequence ID" value="GLC26419.1"/>
    <property type="molecule type" value="Genomic_DNA"/>
</dbReference>
<dbReference type="InterPro" id="IPR006283">
    <property type="entry name" value="ThiL-like"/>
</dbReference>
<comment type="function">
    <text evidence="2">Catalyzes the ATP-dependent phosphorylation of thiamine-monophosphate (TMP) to form thiamine-pyrophosphate (TPP), the active form of vitamin B1.</text>
</comment>
<protein>
    <recommendedName>
        <fullName evidence="2">Thiamine-monophosphate kinase</fullName>
        <shortName evidence="2">TMP kinase</shortName>
        <shortName evidence="2">Thiamine-phosphate kinase</shortName>
        <ecNumber evidence="2">2.7.4.16</ecNumber>
    </recommendedName>
</protein>
<dbReference type="InterPro" id="IPR016188">
    <property type="entry name" value="PurM-like_N"/>
</dbReference>
<dbReference type="PIRSF" id="PIRSF005303">
    <property type="entry name" value="Thiam_monoph_kin"/>
    <property type="match status" value="1"/>
</dbReference>
<feature type="binding site" evidence="2">
    <location>
        <position position="261"/>
    </location>
    <ligand>
        <name>substrate</name>
    </ligand>
</feature>
<gene>
    <name evidence="2 5" type="primary">thiL</name>
    <name evidence="5" type="ORF">rosag_29320</name>
</gene>
<keyword evidence="2" id="KW-0479">Metal-binding</keyword>
<dbReference type="NCBIfam" id="TIGR01379">
    <property type="entry name" value="thiL"/>
    <property type="match status" value="1"/>
</dbReference>